<dbReference type="GO" id="GO:0009103">
    <property type="term" value="P:lipopolysaccharide biosynthetic process"/>
    <property type="evidence" value="ECO:0007669"/>
    <property type="project" value="TreeGrafter"/>
</dbReference>
<gene>
    <name evidence="4" type="ORF">A3D53_01245</name>
</gene>
<dbReference type="PANTHER" id="PTHR46401:SF2">
    <property type="entry name" value="GLYCOSYLTRANSFERASE WBBK-RELATED"/>
    <property type="match status" value="1"/>
</dbReference>
<reference evidence="4 5" key="1">
    <citation type="journal article" date="2016" name="Nat. Commun.">
        <title>Thousands of microbial genomes shed light on interconnected biogeochemical processes in an aquifer system.</title>
        <authorList>
            <person name="Anantharaman K."/>
            <person name="Brown C.T."/>
            <person name="Hug L.A."/>
            <person name="Sharon I."/>
            <person name="Castelle C.J."/>
            <person name="Probst A.J."/>
            <person name="Thomas B.C."/>
            <person name="Singh A."/>
            <person name="Wilkins M.J."/>
            <person name="Karaoz U."/>
            <person name="Brodie E.L."/>
            <person name="Williams K.H."/>
            <person name="Hubbard S.S."/>
            <person name="Banfield J.F."/>
        </authorList>
    </citation>
    <scope>NUCLEOTIDE SEQUENCE [LARGE SCALE GENOMIC DNA]</scope>
</reference>
<dbReference type="InterPro" id="IPR028098">
    <property type="entry name" value="Glyco_trans_4-like_N"/>
</dbReference>
<keyword evidence="1" id="KW-0808">Transferase</keyword>
<dbReference type="Pfam" id="PF13439">
    <property type="entry name" value="Glyco_transf_4"/>
    <property type="match status" value="1"/>
</dbReference>
<dbReference type="Proteomes" id="UP000176413">
    <property type="component" value="Unassembled WGS sequence"/>
</dbReference>
<dbReference type="AlphaFoldDB" id="A0A1F6MAA3"/>
<dbReference type="SUPFAM" id="SSF53756">
    <property type="entry name" value="UDP-Glycosyltransferase/glycogen phosphorylase"/>
    <property type="match status" value="1"/>
</dbReference>
<evidence type="ECO:0008006" key="6">
    <source>
        <dbReference type="Google" id="ProtNLM"/>
    </source>
</evidence>
<feature type="domain" description="Glycosyl transferase family 1" evidence="2">
    <location>
        <begin position="203"/>
        <end position="351"/>
    </location>
</feature>
<dbReference type="CDD" id="cd03809">
    <property type="entry name" value="GT4_MtfB-like"/>
    <property type="match status" value="1"/>
</dbReference>
<dbReference type="GO" id="GO:0016757">
    <property type="term" value="F:glycosyltransferase activity"/>
    <property type="evidence" value="ECO:0007669"/>
    <property type="project" value="InterPro"/>
</dbReference>
<evidence type="ECO:0000256" key="1">
    <source>
        <dbReference type="ARBA" id="ARBA00022679"/>
    </source>
</evidence>
<evidence type="ECO:0000313" key="4">
    <source>
        <dbReference type="EMBL" id="OGH68582.1"/>
    </source>
</evidence>
<comment type="caution">
    <text evidence="4">The sequence shown here is derived from an EMBL/GenBank/DDBJ whole genome shotgun (WGS) entry which is preliminary data.</text>
</comment>
<protein>
    <recommendedName>
        <fullName evidence="6">Glycosyl transferase family 1 domain-containing protein</fullName>
    </recommendedName>
</protein>
<evidence type="ECO:0000259" key="3">
    <source>
        <dbReference type="Pfam" id="PF13439"/>
    </source>
</evidence>
<proteinExistence type="predicted"/>
<dbReference type="Gene3D" id="3.40.50.2000">
    <property type="entry name" value="Glycogen Phosphorylase B"/>
    <property type="match status" value="2"/>
</dbReference>
<organism evidence="4 5">
    <name type="scientific">Candidatus Magasanikbacteria bacterium RIFCSPHIGHO2_02_FULL_45_10</name>
    <dbReference type="NCBI Taxonomy" id="1798679"/>
    <lineage>
        <taxon>Bacteria</taxon>
        <taxon>Candidatus Magasanikiibacteriota</taxon>
    </lineage>
</organism>
<dbReference type="PANTHER" id="PTHR46401">
    <property type="entry name" value="GLYCOSYLTRANSFERASE WBBK-RELATED"/>
    <property type="match status" value="1"/>
</dbReference>
<dbReference type="Pfam" id="PF00534">
    <property type="entry name" value="Glycos_transf_1"/>
    <property type="match status" value="1"/>
</dbReference>
<sequence>MKIGIDIRALDAPFRTGVGEYIVDLLEAVFKQPPRHDYYLFSNAFHPRPLPFLRQANVHMVQTRYPNKLLTAATAIFQTPKIDRLITRKTGIKLDIFFSPNLNVTALSKDVKHVLMIHDLSFIFFPNFYTPKQRLWHWLAKLKKQANEAAKITVPSENTKRDVINYLGVAAEKITVLYPGIPTSLTKSDIAPVPVRENYSIPEKFILFVGSVEPRKNILSLITAYEQARKKLIFPYSLIIVGALGKDSQIIRNKIDASPYRSSIQLLGFITANEKKSLYRKAGLVVYASWYEGFGFPIIEAAHAGIPIITSNRSSMPEVAGKAAHLVNPHYPDEITDSLVDILNNPKRASKAVAWGFARARDFSWEKTAAAYLNTIEQIK</sequence>
<evidence type="ECO:0000313" key="5">
    <source>
        <dbReference type="Proteomes" id="UP000176413"/>
    </source>
</evidence>
<accession>A0A1F6MAA3</accession>
<dbReference type="EMBL" id="MFQA01000037">
    <property type="protein sequence ID" value="OGH68582.1"/>
    <property type="molecule type" value="Genomic_DNA"/>
</dbReference>
<evidence type="ECO:0000259" key="2">
    <source>
        <dbReference type="Pfam" id="PF00534"/>
    </source>
</evidence>
<feature type="domain" description="Glycosyltransferase subfamily 4-like N-terminal" evidence="3">
    <location>
        <begin position="17"/>
        <end position="184"/>
    </location>
</feature>
<name>A0A1F6MAA3_9BACT</name>
<dbReference type="InterPro" id="IPR001296">
    <property type="entry name" value="Glyco_trans_1"/>
</dbReference>